<evidence type="ECO:0000313" key="2">
    <source>
        <dbReference type="EMBL" id="SVD19960.1"/>
    </source>
</evidence>
<sequence>QACEMQRSVSRDLDPSEIEFDKGALLPDAGGPDSLHFS</sequence>
<proteinExistence type="predicted"/>
<gene>
    <name evidence="2" type="ORF">METZ01_LOCUS372814</name>
</gene>
<protein>
    <submittedName>
        <fullName evidence="2">Uncharacterized protein</fullName>
    </submittedName>
</protein>
<organism evidence="2">
    <name type="scientific">marine metagenome</name>
    <dbReference type="NCBI Taxonomy" id="408172"/>
    <lineage>
        <taxon>unclassified sequences</taxon>
        <taxon>metagenomes</taxon>
        <taxon>ecological metagenomes</taxon>
    </lineage>
</organism>
<feature type="region of interest" description="Disordered" evidence="1">
    <location>
        <begin position="1"/>
        <end position="38"/>
    </location>
</feature>
<feature type="non-terminal residue" evidence="2">
    <location>
        <position position="1"/>
    </location>
</feature>
<dbReference type="AlphaFoldDB" id="A0A382TCV7"/>
<name>A0A382TCV7_9ZZZZ</name>
<accession>A0A382TCV7</accession>
<dbReference type="EMBL" id="UINC01135671">
    <property type="protein sequence ID" value="SVD19960.1"/>
    <property type="molecule type" value="Genomic_DNA"/>
</dbReference>
<reference evidence="2" key="1">
    <citation type="submission" date="2018-05" db="EMBL/GenBank/DDBJ databases">
        <authorList>
            <person name="Lanie J.A."/>
            <person name="Ng W.-L."/>
            <person name="Kazmierczak K.M."/>
            <person name="Andrzejewski T.M."/>
            <person name="Davidsen T.M."/>
            <person name="Wayne K.J."/>
            <person name="Tettelin H."/>
            <person name="Glass J.I."/>
            <person name="Rusch D."/>
            <person name="Podicherti R."/>
            <person name="Tsui H.-C.T."/>
            <person name="Winkler M.E."/>
        </authorList>
    </citation>
    <scope>NUCLEOTIDE SEQUENCE</scope>
</reference>
<evidence type="ECO:0000256" key="1">
    <source>
        <dbReference type="SAM" id="MobiDB-lite"/>
    </source>
</evidence>
<feature type="compositionally biased region" description="Basic and acidic residues" evidence="1">
    <location>
        <begin position="9"/>
        <end position="22"/>
    </location>
</feature>